<name>A0A1J5QDT2_9ZZZZ</name>
<feature type="compositionally biased region" description="Basic residues" evidence="1">
    <location>
        <begin position="27"/>
        <end position="42"/>
    </location>
</feature>
<dbReference type="AlphaFoldDB" id="A0A1J5QDT2"/>
<feature type="compositionally biased region" description="Basic residues" evidence="1">
    <location>
        <begin position="139"/>
        <end position="152"/>
    </location>
</feature>
<proteinExistence type="predicted"/>
<evidence type="ECO:0000256" key="1">
    <source>
        <dbReference type="SAM" id="MobiDB-lite"/>
    </source>
</evidence>
<evidence type="ECO:0000313" key="2">
    <source>
        <dbReference type="EMBL" id="OIQ81338.1"/>
    </source>
</evidence>
<feature type="compositionally biased region" description="Basic residues" evidence="1">
    <location>
        <begin position="73"/>
        <end position="89"/>
    </location>
</feature>
<reference evidence="2" key="1">
    <citation type="submission" date="2016-10" db="EMBL/GenBank/DDBJ databases">
        <title>Sequence of Gallionella enrichment culture.</title>
        <authorList>
            <person name="Poehlein A."/>
            <person name="Muehling M."/>
            <person name="Daniel R."/>
        </authorList>
    </citation>
    <scope>NUCLEOTIDE SEQUENCE</scope>
</reference>
<dbReference type="EMBL" id="MLJW01000936">
    <property type="protein sequence ID" value="OIQ81338.1"/>
    <property type="molecule type" value="Genomic_DNA"/>
</dbReference>
<protein>
    <submittedName>
        <fullName evidence="2">Uncharacterized protein</fullName>
    </submittedName>
</protein>
<gene>
    <name evidence="2" type="ORF">GALL_368890</name>
</gene>
<comment type="caution">
    <text evidence="2">The sequence shown here is derived from an EMBL/GenBank/DDBJ whole genome shotgun (WGS) entry which is preliminary data.</text>
</comment>
<feature type="compositionally biased region" description="Basic and acidic residues" evidence="1">
    <location>
        <begin position="43"/>
        <end position="72"/>
    </location>
</feature>
<sequence length="181" mass="20525">MPARQPGTSGRAPPRPEQNAHHGLATRTRRHHQALPRRRGQRRREPARGAGPDPRRAGRERRRQIDADENHLRRGAARRRRHPPQRRRRADAQPAHGPRARRVHGVPAFLAVRHPQRGRERLARPRPRQHPGAGDAAHRRGGRRLRPRHRPRAAGAHAVGRRAPARGDHPRPADQPATADP</sequence>
<accession>A0A1J5QDT2</accession>
<organism evidence="2">
    <name type="scientific">mine drainage metagenome</name>
    <dbReference type="NCBI Taxonomy" id="410659"/>
    <lineage>
        <taxon>unclassified sequences</taxon>
        <taxon>metagenomes</taxon>
        <taxon>ecological metagenomes</taxon>
    </lineage>
</organism>
<feature type="region of interest" description="Disordered" evidence="1">
    <location>
        <begin position="1"/>
        <end position="181"/>
    </location>
</feature>